<dbReference type="PROSITE" id="PS51257">
    <property type="entry name" value="PROKAR_LIPOPROTEIN"/>
    <property type="match status" value="1"/>
</dbReference>
<evidence type="ECO:0000256" key="2">
    <source>
        <dbReference type="ARBA" id="ARBA00022737"/>
    </source>
</evidence>
<dbReference type="Pfam" id="PF18998">
    <property type="entry name" value="Flg_new_2"/>
    <property type="match status" value="3"/>
</dbReference>
<evidence type="ECO:0000313" key="6">
    <source>
        <dbReference type="Proteomes" id="UP000659697"/>
    </source>
</evidence>
<keyword evidence="2" id="KW-0677">Repeat</keyword>
<protein>
    <recommendedName>
        <fullName evidence="4">Bacterial repeat domain-containing protein</fullName>
    </recommendedName>
</protein>
<sequence length="1221" mass="129384">MKYRDLCVGAISLLVLSACGGGSGDSTPAPTYTIQVGSFTGGSISPTSVSVSQGQTASFTVTADTGFELVSVTGCAGTLTGTTYRTGPITAACSIMATFNKKNYAVSASAGNGGTIAPNAVSVPHGDTTAFDISANTGFAIAGVTGCGGSLAGNRYTTAAITAACEVVASFSVLQFAVTASSQGNGAISPAQQVANYNDSLTFTLAPAAGYSVASVSGCDGTLQGLSYVTAPVTAACNITASFKPSEYTISAVATGGGTITPGSINIPAGGQAEFVVTANNGFRFKQLDGCDGRFADNKFIVENVTDSCAIVAQFNPVDVVEFADAQLARAVKIELGIALTEPVSAARLAQLTNLSASGLTISRLDGLQYATSLQYLDVSSNNIDNFSILNLLATEQQPAKLTALYLGNNPVTSLPGFSHLTALRDLSLQSMGLDTLPALGSLNELRYLNLAYNKLPDLTALAGLRLSSLYLNGNPLPDNAFSVISGMPLTTLYVDNTDFSSAERINMLDNLRDFSANYTQLSNLNPLMGLRFLTRLSLYGSQVVDLRPLLNMFPDNNAIIYAGGCFKTTGFARAPAVIEELNRRGNYVQLYNWATPYDTGCNVGSDIITDLAITANMDNNGLQLDWSLTSNDTGPWRCELHLNLGEQQPRAPVKVLEDCHLTRSWLVPELNQDVTEPHLVIDNGLVKTTTKINAGRVVHAAGLSDPYLDGTDWLQVVAKSNPYLVPYRAAKLRLHLVSVTNKAAPVLEAWLQDGATRTPLTVTAPTQLPAQKQQGSLSESYLVSLPASSAKPGVSIVVNIAGYGERTFTPQFAAVNSLDLTIVPFKLGDMLAPVPENSLIENSILTVWPFASVNITKRQPYTLSAAANVNNNSSMLSELYDLQVAEGETSFYYGYYTREMNNDGWGGMAWRPGMTGVGLVPFGELDYTLSHELGHNLNLQHAPCGNPSGIDANYPYNGASIGTYGVPLSFNTLLSPGIYKDLMSYCGTEHVSDYNLELVQDYIAEQQSNPGLHLRNPSAAEVEAQFASARSAKAVPQAAMFYRFDLSDAAAPAVLQAMQVARSPVLKANSRFTVLAEFSQGAPLPVPVEKLVFGHGDGAEQISFAVPLTHQGASLVSWSLYDGQRILKSQQMALAEKLAANIQAAPAVRIEEQAGEVCVFVAGRVDGVNLTLLQQDKTTVVALNERSAQFCRAVDGMAAGGSWQVQTRQGLAVQLYTVDR</sequence>
<evidence type="ECO:0000259" key="4">
    <source>
        <dbReference type="Pfam" id="PF18998"/>
    </source>
</evidence>
<dbReference type="RefSeq" id="WP_189432251.1">
    <property type="nucleotide sequence ID" value="NZ_BNAO01000003.1"/>
</dbReference>
<dbReference type="Gene3D" id="3.80.10.10">
    <property type="entry name" value="Ribonuclease Inhibitor"/>
    <property type="match status" value="2"/>
</dbReference>
<evidence type="ECO:0000256" key="3">
    <source>
        <dbReference type="SAM" id="SignalP"/>
    </source>
</evidence>
<dbReference type="Proteomes" id="UP000659697">
    <property type="component" value="Unassembled WGS sequence"/>
</dbReference>
<evidence type="ECO:0000256" key="1">
    <source>
        <dbReference type="ARBA" id="ARBA00022614"/>
    </source>
</evidence>
<reference evidence="6" key="1">
    <citation type="journal article" date="2019" name="Int. J. Syst. Evol. Microbiol.">
        <title>The Global Catalogue of Microorganisms (GCM) 10K type strain sequencing project: providing services to taxonomists for standard genome sequencing and annotation.</title>
        <authorList>
            <consortium name="The Broad Institute Genomics Platform"/>
            <consortium name="The Broad Institute Genome Sequencing Center for Infectious Disease"/>
            <person name="Wu L."/>
            <person name="Ma J."/>
        </authorList>
    </citation>
    <scope>NUCLEOTIDE SEQUENCE [LARGE SCALE GENOMIC DNA]</scope>
    <source>
        <strain evidence="6">CGMCC 1.7003</strain>
    </source>
</reference>
<keyword evidence="1" id="KW-0433">Leucine-rich repeat</keyword>
<dbReference type="PANTHER" id="PTHR46652:SF3">
    <property type="entry name" value="LEUCINE-RICH REPEAT-CONTAINING PROTEIN 9"/>
    <property type="match status" value="1"/>
</dbReference>
<keyword evidence="6" id="KW-1185">Reference proteome</keyword>
<gene>
    <name evidence="5" type="ORF">GCM10010919_16970</name>
</gene>
<accession>A0ABQ3KXI8</accession>
<comment type="caution">
    <text evidence="5">The sequence shown here is derived from an EMBL/GenBank/DDBJ whole genome shotgun (WGS) entry which is preliminary data.</text>
</comment>
<feature type="domain" description="Bacterial repeat" evidence="4">
    <location>
        <begin position="248"/>
        <end position="316"/>
    </location>
</feature>
<dbReference type="InterPro" id="IPR044060">
    <property type="entry name" value="Bacterial_rp_domain"/>
</dbReference>
<proteinExistence type="predicted"/>
<dbReference type="InterPro" id="IPR001611">
    <property type="entry name" value="Leu-rich_rpt"/>
</dbReference>
<dbReference type="SUPFAM" id="SSF52058">
    <property type="entry name" value="L domain-like"/>
    <property type="match status" value="1"/>
</dbReference>
<dbReference type="InterPro" id="IPR050836">
    <property type="entry name" value="SDS22/Internalin_LRR"/>
</dbReference>
<evidence type="ECO:0000313" key="5">
    <source>
        <dbReference type="EMBL" id="GHG67922.1"/>
    </source>
</evidence>
<dbReference type="Pfam" id="PF10462">
    <property type="entry name" value="Peptidase_M66"/>
    <property type="match status" value="1"/>
</dbReference>
<name>A0ABQ3KXI8_9ALTE</name>
<feature type="domain" description="Bacterial repeat" evidence="4">
    <location>
        <begin position="177"/>
        <end position="245"/>
    </location>
</feature>
<keyword evidence="3" id="KW-0732">Signal</keyword>
<dbReference type="PANTHER" id="PTHR46652">
    <property type="entry name" value="LEUCINE-RICH REPEAT AND IQ DOMAIN-CONTAINING PROTEIN 1-RELATED"/>
    <property type="match status" value="1"/>
</dbReference>
<feature type="signal peptide" evidence="3">
    <location>
        <begin position="1"/>
        <end position="20"/>
    </location>
</feature>
<dbReference type="SUPFAM" id="SSF55486">
    <property type="entry name" value="Metalloproteases ('zincins'), catalytic domain"/>
    <property type="match status" value="1"/>
</dbReference>
<dbReference type="PROSITE" id="PS51450">
    <property type="entry name" value="LRR"/>
    <property type="match status" value="3"/>
</dbReference>
<organism evidence="5 6">
    <name type="scientific">Alishewanella longhuensis</name>
    <dbReference type="NCBI Taxonomy" id="1091037"/>
    <lineage>
        <taxon>Bacteria</taxon>
        <taxon>Pseudomonadati</taxon>
        <taxon>Pseudomonadota</taxon>
        <taxon>Gammaproteobacteria</taxon>
        <taxon>Alteromonadales</taxon>
        <taxon>Alteromonadaceae</taxon>
        <taxon>Alishewanella</taxon>
    </lineage>
</organism>
<dbReference type="EMBL" id="BNAO01000003">
    <property type="protein sequence ID" value="GHG67922.1"/>
    <property type="molecule type" value="Genomic_DNA"/>
</dbReference>
<dbReference type="InterPro" id="IPR032675">
    <property type="entry name" value="LRR_dom_sf"/>
</dbReference>
<feature type="domain" description="Bacterial repeat" evidence="4">
    <location>
        <begin position="32"/>
        <end position="102"/>
    </location>
</feature>
<feature type="chain" id="PRO_5046181955" description="Bacterial repeat domain-containing protein" evidence="3">
    <location>
        <begin position="21"/>
        <end position="1221"/>
    </location>
</feature>